<reference evidence="1 2" key="1">
    <citation type="journal article" date="2010" name="Mol. Plant Microbe Interact.">
        <title>Streptomyces scabies 87-22 contains a coronafacic acid-like biosynthetic cluster that contributes to plant-microbe interactions.</title>
        <authorList>
            <person name="Bignell D.R."/>
            <person name="Seipke R.F."/>
            <person name="Huguet-Tapia J.C."/>
            <person name="Chambers A.H."/>
            <person name="Parry R.J."/>
            <person name="Loria R."/>
        </authorList>
    </citation>
    <scope>NUCLEOTIDE SEQUENCE [LARGE SCALE GENOMIC DNA]</scope>
    <source>
        <strain evidence="1 2">87.22</strain>
    </source>
</reference>
<dbReference type="KEGG" id="scb:SCAB_60551"/>
<name>C9Z8Y5_STRSW</name>
<keyword evidence="2" id="KW-1185">Reference proteome</keyword>
<accession>C9Z8Y5</accession>
<dbReference type="AlphaFoldDB" id="C9Z8Y5"/>
<dbReference type="HOGENOM" id="CLU_1593669_0_0_11"/>
<sequence length="172" mass="19128">MTQLKFDAKVSASAQEALEAHVRPMYDQPGSRRMAIIEFAAIERVEPAPGTEKEPSVRVRIVGLELPNQEQEGAVREAQRFLHLQRTARGTFDDDGQLELSESTLRLTGGMLAYLETARLRAGLAHWRDYAHRLVHGPDLTITEVRHEMQALAEGLTAILNTAHDHPDGDDG</sequence>
<protein>
    <submittedName>
        <fullName evidence="1">Uncharacterized protein</fullName>
    </submittedName>
</protein>
<dbReference type="eggNOG" id="ENOG5031X4K">
    <property type="taxonomic scope" value="Bacteria"/>
</dbReference>
<evidence type="ECO:0000313" key="2">
    <source>
        <dbReference type="Proteomes" id="UP000001444"/>
    </source>
</evidence>
<dbReference type="STRING" id="680198.SCAB_60551"/>
<organism evidence="1 2">
    <name type="scientific">Streptomyces scabiei (strain 87.22)</name>
    <dbReference type="NCBI Taxonomy" id="680198"/>
    <lineage>
        <taxon>Bacteria</taxon>
        <taxon>Bacillati</taxon>
        <taxon>Actinomycetota</taxon>
        <taxon>Actinomycetes</taxon>
        <taxon>Kitasatosporales</taxon>
        <taxon>Streptomycetaceae</taxon>
        <taxon>Streptomyces</taxon>
    </lineage>
</organism>
<dbReference type="RefSeq" id="WP_013003635.1">
    <property type="nucleotide sequence ID" value="NC_013929.1"/>
</dbReference>
<gene>
    <name evidence="1" type="ordered locus">SCAB_60551</name>
</gene>
<dbReference type="Proteomes" id="UP000001444">
    <property type="component" value="Chromosome"/>
</dbReference>
<evidence type="ECO:0000313" key="1">
    <source>
        <dbReference type="EMBL" id="CBG73074.1"/>
    </source>
</evidence>
<proteinExistence type="predicted"/>
<dbReference type="GeneID" id="25123609"/>
<dbReference type="EMBL" id="FN554889">
    <property type="protein sequence ID" value="CBG73074.1"/>
    <property type="molecule type" value="Genomic_DNA"/>
</dbReference>